<dbReference type="SUPFAM" id="SSF54909">
    <property type="entry name" value="Dimeric alpha+beta barrel"/>
    <property type="match status" value="1"/>
</dbReference>
<comment type="subunit">
    <text evidence="1">Homodimer.</text>
</comment>
<dbReference type="Pfam" id="PF07876">
    <property type="entry name" value="Dabb"/>
    <property type="match status" value="1"/>
</dbReference>
<dbReference type="SMART" id="SM00886">
    <property type="entry name" value="Dabb"/>
    <property type="match status" value="1"/>
</dbReference>
<dbReference type="Proteomes" id="UP001163105">
    <property type="component" value="Unassembled WGS sequence"/>
</dbReference>
<dbReference type="PANTHER" id="PTHR33178">
    <property type="match status" value="1"/>
</dbReference>
<proteinExistence type="predicted"/>
<organism evidence="3 4">
    <name type="scientific">Purpureocillium lavendulum</name>
    <dbReference type="NCBI Taxonomy" id="1247861"/>
    <lineage>
        <taxon>Eukaryota</taxon>
        <taxon>Fungi</taxon>
        <taxon>Dikarya</taxon>
        <taxon>Ascomycota</taxon>
        <taxon>Pezizomycotina</taxon>
        <taxon>Sordariomycetes</taxon>
        <taxon>Hypocreomycetidae</taxon>
        <taxon>Hypocreales</taxon>
        <taxon>Ophiocordycipitaceae</taxon>
        <taxon>Purpureocillium</taxon>
    </lineage>
</organism>
<evidence type="ECO:0000313" key="3">
    <source>
        <dbReference type="EMBL" id="KAJ6443307.1"/>
    </source>
</evidence>
<reference evidence="3" key="1">
    <citation type="submission" date="2023-01" db="EMBL/GenBank/DDBJ databases">
        <title>The growth and conidiation of Purpureocillium lavendulum are regulated by nitrogen source and histone H3K14 acetylation.</title>
        <authorList>
            <person name="Tang P."/>
            <person name="Han J."/>
            <person name="Zhang C."/>
            <person name="Tang P."/>
            <person name="Qi F."/>
            <person name="Zhang K."/>
            <person name="Liang L."/>
        </authorList>
    </citation>
    <scope>NUCLEOTIDE SEQUENCE</scope>
    <source>
        <strain evidence="3">YMF1.00683</strain>
    </source>
</reference>
<accession>A0AB34FVB4</accession>
<dbReference type="PANTHER" id="PTHR33178:SF10">
    <property type="entry name" value="STRESS-RESPONSE A_B BARREL DOMAIN-CONTAINING PROTEIN"/>
    <property type="match status" value="1"/>
</dbReference>
<keyword evidence="4" id="KW-1185">Reference proteome</keyword>
<dbReference type="EMBL" id="JAQHRD010000003">
    <property type="protein sequence ID" value="KAJ6443307.1"/>
    <property type="molecule type" value="Genomic_DNA"/>
</dbReference>
<protein>
    <submittedName>
        <fullName evidence="3">Stress responsive a/B barrel domain-containing protein</fullName>
    </submittedName>
</protein>
<dbReference type="InterPro" id="IPR013097">
    <property type="entry name" value="Dabb"/>
</dbReference>
<evidence type="ECO:0000256" key="1">
    <source>
        <dbReference type="ARBA" id="ARBA00011738"/>
    </source>
</evidence>
<dbReference type="InterPro" id="IPR044662">
    <property type="entry name" value="HS1/DABB1-like"/>
</dbReference>
<dbReference type="AlphaFoldDB" id="A0AB34FVB4"/>
<gene>
    <name evidence="3" type="ORF">O9K51_04486</name>
</gene>
<dbReference type="Gene3D" id="3.30.70.100">
    <property type="match status" value="1"/>
</dbReference>
<name>A0AB34FVB4_9HYPO</name>
<sequence>MTIYHIVLFAFKEGLSKEEIQAASEGMVTLEDKLIHPVTKKPYVKRIGGINNSPEGRAGGMTHGYICEFENEQDRKYYLEEDPDHKEWVQHVKPYLAGSGEHSIWQLAVQNKDDLAKLMDSECVKFGDIVSALIQARPKPAPRPA</sequence>
<comment type="caution">
    <text evidence="3">The sequence shown here is derived from an EMBL/GenBank/DDBJ whole genome shotgun (WGS) entry which is preliminary data.</text>
</comment>
<feature type="domain" description="Stress-response A/B barrel" evidence="2">
    <location>
        <begin position="3"/>
        <end position="104"/>
    </location>
</feature>
<evidence type="ECO:0000313" key="4">
    <source>
        <dbReference type="Proteomes" id="UP001163105"/>
    </source>
</evidence>
<dbReference type="InterPro" id="IPR011008">
    <property type="entry name" value="Dimeric_a/b-barrel"/>
</dbReference>
<dbReference type="PROSITE" id="PS51502">
    <property type="entry name" value="S_R_A_B_BARREL"/>
    <property type="match status" value="1"/>
</dbReference>
<evidence type="ECO:0000259" key="2">
    <source>
        <dbReference type="PROSITE" id="PS51502"/>
    </source>
</evidence>